<dbReference type="Pfam" id="PF00436">
    <property type="entry name" value="SSB"/>
    <property type="match status" value="1"/>
</dbReference>
<evidence type="ECO:0000313" key="4">
    <source>
        <dbReference type="EMBL" id="MCF4119728.1"/>
    </source>
</evidence>
<protein>
    <submittedName>
        <fullName evidence="4">Single-stranded DNA-binding protein</fullName>
    </submittedName>
</protein>
<dbReference type="AlphaFoldDB" id="A0AA41U576"/>
<evidence type="ECO:0000256" key="2">
    <source>
        <dbReference type="PROSITE-ProRule" id="PRU00252"/>
    </source>
</evidence>
<comment type="caution">
    <text evidence="4">The sequence shown here is derived from an EMBL/GenBank/DDBJ whole genome shotgun (WGS) entry which is preliminary data.</text>
</comment>
<dbReference type="SUPFAM" id="SSF50249">
    <property type="entry name" value="Nucleic acid-binding proteins"/>
    <property type="match status" value="1"/>
</dbReference>
<dbReference type="GO" id="GO:0003697">
    <property type="term" value="F:single-stranded DNA binding"/>
    <property type="evidence" value="ECO:0007669"/>
    <property type="project" value="InterPro"/>
</dbReference>
<evidence type="ECO:0000256" key="3">
    <source>
        <dbReference type="SAM" id="MobiDB-lite"/>
    </source>
</evidence>
<feature type="region of interest" description="Disordered" evidence="3">
    <location>
        <begin position="125"/>
        <end position="181"/>
    </location>
</feature>
<evidence type="ECO:0000313" key="5">
    <source>
        <dbReference type="Proteomes" id="UP001165405"/>
    </source>
</evidence>
<proteinExistence type="predicted"/>
<dbReference type="InterPro" id="IPR000424">
    <property type="entry name" value="Primosome_PriB/ssb"/>
</dbReference>
<reference evidence="4" key="1">
    <citation type="submission" date="2022-01" db="EMBL/GenBank/DDBJ databases">
        <title>Antribacter sp. nov., isolated from Guizhou of China.</title>
        <authorList>
            <person name="Chengliang C."/>
            <person name="Ya Z."/>
        </authorList>
    </citation>
    <scope>NUCLEOTIDE SEQUENCE</scope>
    <source>
        <strain evidence="4">KLBMP 9083</strain>
    </source>
</reference>
<dbReference type="RefSeq" id="WP_236087443.1">
    <property type="nucleotide sequence ID" value="NZ_JAKGSG010000007.1"/>
</dbReference>
<feature type="compositionally biased region" description="Low complexity" evidence="3">
    <location>
        <begin position="127"/>
        <end position="141"/>
    </location>
</feature>
<gene>
    <name evidence="4" type="ORF">L1785_01910</name>
</gene>
<dbReference type="CDD" id="cd04496">
    <property type="entry name" value="SSB_OBF"/>
    <property type="match status" value="1"/>
</dbReference>
<dbReference type="EMBL" id="JAKGSG010000007">
    <property type="protein sequence ID" value="MCF4119728.1"/>
    <property type="molecule type" value="Genomic_DNA"/>
</dbReference>
<keyword evidence="5" id="KW-1185">Reference proteome</keyword>
<dbReference type="InterPro" id="IPR011344">
    <property type="entry name" value="ssDNA-bd"/>
</dbReference>
<dbReference type="GO" id="GO:0006260">
    <property type="term" value="P:DNA replication"/>
    <property type="evidence" value="ECO:0007669"/>
    <property type="project" value="InterPro"/>
</dbReference>
<dbReference type="PANTHER" id="PTHR10302">
    <property type="entry name" value="SINGLE-STRANDED DNA-BINDING PROTEIN"/>
    <property type="match status" value="1"/>
</dbReference>
<dbReference type="PROSITE" id="PS50935">
    <property type="entry name" value="SSB"/>
    <property type="match status" value="1"/>
</dbReference>
<accession>A0AA41U576</accession>
<dbReference type="Gene3D" id="2.40.50.140">
    <property type="entry name" value="Nucleic acid-binding proteins"/>
    <property type="match status" value="1"/>
</dbReference>
<sequence length="181" mass="18693">MSDVMVTVNGYVGTKPLLYRSEATGAEWTSFRVGSTRRVVNRAMGEWSDGPTLWFTVKAWNTAARNVVESLAKGDPVSVHGRLGVEEWEGTDHKTHTSLVVSAVSVGPDVTRGVARFTRVITTTAVPDGAPGDGLAAAPGPSEGGEDPWSMPADGLGANGTGDQDDAGDPSGVGRGALVTA</sequence>
<evidence type="ECO:0000256" key="1">
    <source>
        <dbReference type="ARBA" id="ARBA00023125"/>
    </source>
</evidence>
<keyword evidence="1 2" id="KW-0238">DNA-binding</keyword>
<dbReference type="PANTHER" id="PTHR10302:SF0">
    <property type="entry name" value="SINGLE-STRANDED DNA-BINDING PROTEIN, MITOCHONDRIAL"/>
    <property type="match status" value="1"/>
</dbReference>
<dbReference type="InterPro" id="IPR012340">
    <property type="entry name" value="NA-bd_OB-fold"/>
</dbReference>
<organism evidence="4 5">
    <name type="scientific">Antribacter soli</name>
    <dbReference type="NCBI Taxonomy" id="2910976"/>
    <lineage>
        <taxon>Bacteria</taxon>
        <taxon>Bacillati</taxon>
        <taxon>Actinomycetota</taxon>
        <taxon>Actinomycetes</taxon>
        <taxon>Micrococcales</taxon>
        <taxon>Promicromonosporaceae</taxon>
        <taxon>Antribacter</taxon>
    </lineage>
</organism>
<dbReference type="GO" id="GO:0009295">
    <property type="term" value="C:nucleoid"/>
    <property type="evidence" value="ECO:0007669"/>
    <property type="project" value="TreeGrafter"/>
</dbReference>
<dbReference type="Proteomes" id="UP001165405">
    <property type="component" value="Unassembled WGS sequence"/>
</dbReference>
<name>A0AA41U576_9MICO</name>